<keyword evidence="2 3" id="KW-0694">RNA-binding</keyword>
<dbReference type="PROSITE" id="PS50886">
    <property type="entry name" value="TRBD"/>
    <property type="match status" value="1"/>
</dbReference>
<dbReference type="PANTHER" id="PTHR11586">
    <property type="entry name" value="TRNA-AMINOACYLATION COFACTOR ARC1 FAMILY MEMBER"/>
    <property type="match status" value="1"/>
</dbReference>
<dbReference type="NCBIfam" id="NF007493">
    <property type="entry name" value="PRK10089.1-2"/>
    <property type="match status" value="1"/>
</dbReference>
<evidence type="ECO:0000256" key="1">
    <source>
        <dbReference type="ARBA" id="ARBA00022555"/>
    </source>
</evidence>
<name>A0A2A5AX68_9GAMM</name>
<dbReference type="InterPro" id="IPR008231">
    <property type="entry name" value="CsaA"/>
</dbReference>
<evidence type="ECO:0000256" key="3">
    <source>
        <dbReference type="PROSITE-ProRule" id="PRU00209"/>
    </source>
</evidence>
<dbReference type="SUPFAM" id="SSF50249">
    <property type="entry name" value="Nucleic acid-binding proteins"/>
    <property type="match status" value="1"/>
</dbReference>
<dbReference type="AlphaFoldDB" id="A0A2A5AX68"/>
<dbReference type="Gene3D" id="2.40.50.140">
    <property type="entry name" value="Nucleic acid-binding proteins"/>
    <property type="match status" value="1"/>
</dbReference>
<dbReference type="Proteomes" id="UP000218327">
    <property type="component" value="Unassembled WGS sequence"/>
</dbReference>
<evidence type="ECO:0000313" key="6">
    <source>
        <dbReference type="Proteomes" id="UP000218327"/>
    </source>
</evidence>
<evidence type="ECO:0000256" key="2">
    <source>
        <dbReference type="ARBA" id="ARBA00022884"/>
    </source>
</evidence>
<dbReference type="PANTHER" id="PTHR11586:SF37">
    <property type="entry name" value="TRNA-BINDING DOMAIN-CONTAINING PROTEIN"/>
    <property type="match status" value="1"/>
</dbReference>
<dbReference type="GO" id="GO:0000049">
    <property type="term" value="F:tRNA binding"/>
    <property type="evidence" value="ECO:0007669"/>
    <property type="project" value="UniProtKB-UniRule"/>
</dbReference>
<dbReference type="InterPro" id="IPR051270">
    <property type="entry name" value="Tyrosine-tRNA_ligase_regulator"/>
</dbReference>
<dbReference type="CDD" id="cd02798">
    <property type="entry name" value="tRNA_bind_CsaA"/>
    <property type="match status" value="1"/>
</dbReference>
<proteinExistence type="predicted"/>
<evidence type="ECO:0000313" key="5">
    <source>
        <dbReference type="EMBL" id="PCJ23446.1"/>
    </source>
</evidence>
<comment type="caution">
    <text evidence="5">The sequence shown here is derived from an EMBL/GenBank/DDBJ whole genome shotgun (WGS) entry which is preliminary data.</text>
</comment>
<keyword evidence="1 3" id="KW-0820">tRNA-binding</keyword>
<dbReference type="NCBIfam" id="NF007494">
    <property type="entry name" value="PRK10089.1-3"/>
    <property type="match status" value="1"/>
</dbReference>
<protein>
    <submittedName>
        <fullName evidence="5">tRNA-binding protein</fullName>
    </submittedName>
</protein>
<dbReference type="Pfam" id="PF01588">
    <property type="entry name" value="tRNA_bind"/>
    <property type="match status" value="1"/>
</dbReference>
<dbReference type="NCBIfam" id="NF007495">
    <property type="entry name" value="PRK10089.1-4"/>
    <property type="match status" value="1"/>
</dbReference>
<dbReference type="EMBL" id="NVVJ01000039">
    <property type="protein sequence ID" value="PCJ23446.1"/>
    <property type="molecule type" value="Genomic_DNA"/>
</dbReference>
<organism evidence="5 6">
    <name type="scientific">SAR86 cluster bacterium</name>
    <dbReference type="NCBI Taxonomy" id="2030880"/>
    <lineage>
        <taxon>Bacteria</taxon>
        <taxon>Pseudomonadati</taxon>
        <taxon>Pseudomonadota</taxon>
        <taxon>Gammaproteobacteria</taxon>
        <taxon>SAR86 cluster</taxon>
    </lineage>
</organism>
<dbReference type="InterPro" id="IPR012340">
    <property type="entry name" value="NA-bd_OB-fold"/>
</dbReference>
<gene>
    <name evidence="5" type="ORF">COA96_11895</name>
</gene>
<dbReference type="FunFam" id="2.40.50.140:FF:000165">
    <property type="entry name" value="Chaperone CsaA"/>
    <property type="match status" value="1"/>
</dbReference>
<dbReference type="InterPro" id="IPR002547">
    <property type="entry name" value="tRNA-bd_dom"/>
</dbReference>
<reference evidence="6" key="1">
    <citation type="submission" date="2017-08" db="EMBL/GenBank/DDBJ databases">
        <title>A dynamic microbial community with high functional redundancy inhabits the cold, oxic subseafloor aquifer.</title>
        <authorList>
            <person name="Tully B.J."/>
            <person name="Wheat C.G."/>
            <person name="Glazer B.T."/>
            <person name="Huber J.A."/>
        </authorList>
    </citation>
    <scope>NUCLEOTIDE SEQUENCE [LARGE SCALE GENOMIC DNA]</scope>
</reference>
<dbReference type="NCBIfam" id="TIGR02222">
    <property type="entry name" value="chap_CsaA"/>
    <property type="match status" value="1"/>
</dbReference>
<evidence type="ECO:0000259" key="4">
    <source>
        <dbReference type="PROSITE" id="PS50886"/>
    </source>
</evidence>
<sequence>MAEIDWNDFQKVELRVGTIIEVEDFPEARKPAFKLKVDFGEEVGVKKSSAQITDLYSKETLLGKQVVAVVNFPPKQIGPIMSECLVTGFYDSEGAVVLAVPDSKVPNGQRLI</sequence>
<feature type="domain" description="TRNA-binding" evidence="4">
    <location>
        <begin position="8"/>
        <end position="112"/>
    </location>
</feature>
<accession>A0A2A5AX68</accession>